<feature type="transmembrane region" description="Helical" evidence="1">
    <location>
        <begin position="41"/>
        <end position="60"/>
    </location>
</feature>
<sequence length="197" mass="20481">MILWMRAHNLLGILLGLAGMLGVVAISGGSTVPAPSLLQEALIGTPLALIVPLISVALLMHGLAGGPRELELVASRTTRRYRLMLVASVCACALGFGLLLTLSDVQPLGFAAGRNLTGYTGAALIGGFFLGRHGATAVPTAYLFLVILTGAPPDRVQVWVWPLADSGDVPAAAVSVITLAAGILLTCRNRRDPRQQL</sequence>
<gene>
    <name evidence="2" type="ORF">AGRA3207_005877</name>
</gene>
<evidence type="ECO:0008006" key="4">
    <source>
        <dbReference type="Google" id="ProtNLM"/>
    </source>
</evidence>
<accession>A0ABX8R491</accession>
<keyword evidence="3" id="KW-1185">Reference proteome</keyword>
<keyword evidence="1" id="KW-0812">Transmembrane</keyword>
<organism evidence="2 3">
    <name type="scientific">Actinomadura graeca</name>
    <dbReference type="NCBI Taxonomy" id="2750812"/>
    <lineage>
        <taxon>Bacteria</taxon>
        <taxon>Bacillati</taxon>
        <taxon>Actinomycetota</taxon>
        <taxon>Actinomycetes</taxon>
        <taxon>Streptosporangiales</taxon>
        <taxon>Thermomonosporaceae</taxon>
        <taxon>Actinomadura</taxon>
    </lineage>
</organism>
<evidence type="ECO:0000313" key="2">
    <source>
        <dbReference type="EMBL" id="QXJ24537.1"/>
    </source>
</evidence>
<dbReference type="RefSeq" id="WP_231330405.1">
    <property type="nucleotide sequence ID" value="NZ_CP059572.1"/>
</dbReference>
<dbReference type="EMBL" id="CP059572">
    <property type="protein sequence ID" value="QXJ24537.1"/>
    <property type="molecule type" value="Genomic_DNA"/>
</dbReference>
<protein>
    <recommendedName>
        <fullName evidence="4">ABC transporter permease</fullName>
    </recommendedName>
</protein>
<keyword evidence="1" id="KW-1133">Transmembrane helix</keyword>
<proteinExistence type="predicted"/>
<reference evidence="2" key="1">
    <citation type="submission" date="2020-07" db="EMBL/GenBank/DDBJ databases">
        <authorList>
            <person name="Tarantini F.S."/>
            <person name="Hong K.W."/>
            <person name="Chan K.G."/>
        </authorList>
    </citation>
    <scope>NUCLEOTIDE SEQUENCE</scope>
    <source>
        <strain evidence="2">32-07</strain>
    </source>
</reference>
<feature type="transmembrane region" description="Helical" evidence="1">
    <location>
        <begin position="81"/>
        <end position="102"/>
    </location>
</feature>
<feature type="transmembrane region" description="Helical" evidence="1">
    <location>
        <begin position="169"/>
        <end position="187"/>
    </location>
</feature>
<keyword evidence="1" id="KW-0472">Membrane</keyword>
<dbReference type="Proteomes" id="UP001049518">
    <property type="component" value="Chromosome"/>
</dbReference>
<evidence type="ECO:0000313" key="3">
    <source>
        <dbReference type="Proteomes" id="UP001049518"/>
    </source>
</evidence>
<evidence type="ECO:0000256" key="1">
    <source>
        <dbReference type="SAM" id="Phobius"/>
    </source>
</evidence>
<name>A0ABX8R491_9ACTN</name>